<comment type="caution">
    <text evidence="1">The sequence shown here is derived from an EMBL/GenBank/DDBJ whole genome shotgun (WGS) entry which is preliminary data.</text>
</comment>
<protein>
    <submittedName>
        <fullName evidence="1">Uncharacterized protein</fullName>
    </submittedName>
</protein>
<gene>
    <name evidence="1" type="ORF">LSH36_503g03014</name>
</gene>
<dbReference type="AlphaFoldDB" id="A0AAD9J8S1"/>
<dbReference type="EMBL" id="JAODUP010000503">
    <property type="protein sequence ID" value="KAK2148307.1"/>
    <property type="molecule type" value="Genomic_DNA"/>
</dbReference>
<proteinExistence type="predicted"/>
<evidence type="ECO:0000313" key="1">
    <source>
        <dbReference type="EMBL" id="KAK2148307.1"/>
    </source>
</evidence>
<keyword evidence="2" id="KW-1185">Reference proteome</keyword>
<evidence type="ECO:0000313" key="2">
    <source>
        <dbReference type="Proteomes" id="UP001208570"/>
    </source>
</evidence>
<sequence length="77" mass="8595">MFTNPDSSISLACNSCSRIPLANMFCEKRLSWLAVGCTVSRALSIDRAELLPTLASIFHLLQVFVVIRCTYLKTLED</sequence>
<reference evidence="1" key="1">
    <citation type="journal article" date="2023" name="Mol. Biol. Evol.">
        <title>Third-Generation Sequencing Reveals the Adaptive Role of the Epigenome in Three Deep-Sea Polychaetes.</title>
        <authorList>
            <person name="Perez M."/>
            <person name="Aroh O."/>
            <person name="Sun Y."/>
            <person name="Lan Y."/>
            <person name="Juniper S.K."/>
            <person name="Young C.R."/>
            <person name="Angers B."/>
            <person name="Qian P.Y."/>
        </authorList>
    </citation>
    <scope>NUCLEOTIDE SEQUENCE</scope>
    <source>
        <strain evidence="1">P08H-3</strain>
    </source>
</reference>
<organism evidence="1 2">
    <name type="scientific">Paralvinella palmiformis</name>
    <dbReference type="NCBI Taxonomy" id="53620"/>
    <lineage>
        <taxon>Eukaryota</taxon>
        <taxon>Metazoa</taxon>
        <taxon>Spiralia</taxon>
        <taxon>Lophotrochozoa</taxon>
        <taxon>Annelida</taxon>
        <taxon>Polychaeta</taxon>
        <taxon>Sedentaria</taxon>
        <taxon>Canalipalpata</taxon>
        <taxon>Terebellida</taxon>
        <taxon>Terebelliformia</taxon>
        <taxon>Alvinellidae</taxon>
        <taxon>Paralvinella</taxon>
    </lineage>
</organism>
<name>A0AAD9J8S1_9ANNE</name>
<dbReference type="Proteomes" id="UP001208570">
    <property type="component" value="Unassembled WGS sequence"/>
</dbReference>
<accession>A0AAD9J8S1</accession>